<gene>
    <name evidence="1" type="ORF">PT015_09320</name>
</gene>
<name>A0ABY8W5A2_9MYCO</name>
<reference evidence="1 2" key="1">
    <citation type="journal article" date="2023" name="Microbiol. Resour. Announc.">
        <title>Complete Genome Sequence of Mycobacterium wuenschmanii, a novel Nontuberculous Mycobacterium Isolated from a captive population of Amazon Milk Frogs.</title>
        <authorList>
            <person name="Hicks J."/>
            <person name="Zeineldin M."/>
            <person name="Ward H."/>
            <person name="Wuenschmann A."/>
            <person name="Camp P."/>
            <person name="Farrell D."/>
            <person name="Lehman K."/>
            <person name="Thacker T."/>
            <person name="Cuthbert E."/>
        </authorList>
    </citation>
    <scope>NUCLEOTIDE SEQUENCE [LARGE SCALE GENOMIC DNA]</scope>
    <source>
        <strain evidence="1 2">Wuenschmanii</strain>
    </source>
</reference>
<protein>
    <recommendedName>
        <fullName evidence="3">Secreted protein</fullName>
    </recommendedName>
</protein>
<organism evidence="1 2">
    <name type="scientific">Candidatus Mycobacterium wuenschmannii</name>
    <dbReference type="NCBI Taxonomy" id="3027808"/>
    <lineage>
        <taxon>Bacteria</taxon>
        <taxon>Bacillati</taxon>
        <taxon>Actinomycetota</taxon>
        <taxon>Actinomycetes</taxon>
        <taxon>Mycobacteriales</taxon>
        <taxon>Mycobacteriaceae</taxon>
        <taxon>Mycobacterium</taxon>
    </lineage>
</organism>
<dbReference type="RefSeq" id="WP_285190338.1">
    <property type="nucleotide sequence ID" value="NZ_CP126981.1"/>
</dbReference>
<dbReference type="EMBL" id="CP126981">
    <property type="protein sequence ID" value="WIM89603.1"/>
    <property type="molecule type" value="Genomic_DNA"/>
</dbReference>
<proteinExistence type="predicted"/>
<dbReference type="Proteomes" id="UP001236585">
    <property type="component" value="Chromosome"/>
</dbReference>
<sequence>MSRIHTAAAAYLLGAVAGALLSAGFAIGPIAHADVLPTLPVPPFDPPVGHYISLPGDPSVQSDQGSTYLLIANFSHDHQLYLLPDGGSYEVEDNNTLLGTLFTPVYTDLDAKVIASDGASAPAVGTNYDQSVFGLYFFGSGITFATNDTLSTGDGVVDVTGFPSIDLDNIFYQGPAGTIDYLVYGPGTPDVGYVPIFDIPAAGDTAAALNPADLAGLGDVTSLASLAAEIQTLF</sequence>
<evidence type="ECO:0008006" key="3">
    <source>
        <dbReference type="Google" id="ProtNLM"/>
    </source>
</evidence>
<keyword evidence="2" id="KW-1185">Reference proteome</keyword>
<accession>A0ABY8W5A2</accession>
<evidence type="ECO:0000313" key="2">
    <source>
        <dbReference type="Proteomes" id="UP001236585"/>
    </source>
</evidence>
<evidence type="ECO:0000313" key="1">
    <source>
        <dbReference type="EMBL" id="WIM89603.1"/>
    </source>
</evidence>